<dbReference type="AlphaFoldDB" id="X0U0M0"/>
<proteinExistence type="predicted"/>
<feature type="non-terminal residue" evidence="2">
    <location>
        <position position="83"/>
    </location>
</feature>
<keyword evidence="1" id="KW-0472">Membrane</keyword>
<gene>
    <name evidence="2" type="ORF">S01H1_23020</name>
</gene>
<dbReference type="EMBL" id="BARS01013154">
    <property type="protein sequence ID" value="GAF93947.1"/>
    <property type="molecule type" value="Genomic_DNA"/>
</dbReference>
<sequence>MTTQEKVPLGKYKVGEINFSREIIIWITIVGLVLSVIGIFISILLLLFLGIIKLPGEFQIIIDPVSPLIVMLIIGCLHEGIHG</sequence>
<evidence type="ECO:0000313" key="2">
    <source>
        <dbReference type="EMBL" id="GAF93947.1"/>
    </source>
</evidence>
<feature type="transmembrane region" description="Helical" evidence="1">
    <location>
        <begin position="58"/>
        <end position="77"/>
    </location>
</feature>
<organism evidence="2">
    <name type="scientific">marine sediment metagenome</name>
    <dbReference type="NCBI Taxonomy" id="412755"/>
    <lineage>
        <taxon>unclassified sequences</taxon>
        <taxon>metagenomes</taxon>
        <taxon>ecological metagenomes</taxon>
    </lineage>
</organism>
<protein>
    <submittedName>
        <fullName evidence="2">Uncharacterized protein</fullName>
    </submittedName>
</protein>
<accession>X0U0M0</accession>
<keyword evidence="1" id="KW-0812">Transmembrane</keyword>
<reference evidence="2" key="1">
    <citation type="journal article" date="2014" name="Front. Microbiol.">
        <title>High frequency of phylogenetically diverse reductive dehalogenase-homologous genes in deep subseafloor sedimentary metagenomes.</title>
        <authorList>
            <person name="Kawai M."/>
            <person name="Futagami T."/>
            <person name="Toyoda A."/>
            <person name="Takaki Y."/>
            <person name="Nishi S."/>
            <person name="Hori S."/>
            <person name="Arai W."/>
            <person name="Tsubouchi T."/>
            <person name="Morono Y."/>
            <person name="Uchiyama I."/>
            <person name="Ito T."/>
            <person name="Fujiyama A."/>
            <person name="Inagaki F."/>
            <person name="Takami H."/>
        </authorList>
    </citation>
    <scope>NUCLEOTIDE SEQUENCE</scope>
    <source>
        <strain evidence="2">Expedition CK06-06</strain>
    </source>
</reference>
<comment type="caution">
    <text evidence="2">The sequence shown here is derived from an EMBL/GenBank/DDBJ whole genome shotgun (WGS) entry which is preliminary data.</text>
</comment>
<keyword evidence="1" id="KW-1133">Transmembrane helix</keyword>
<feature type="transmembrane region" description="Helical" evidence="1">
    <location>
        <begin position="23"/>
        <end position="52"/>
    </location>
</feature>
<evidence type="ECO:0000256" key="1">
    <source>
        <dbReference type="SAM" id="Phobius"/>
    </source>
</evidence>
<name>X0U0M0_9ZZZZ</name>